<dbReference type="SUPFAM" id="SSF158414">
    <property type="entry name" value="HP0062-like"/>
    <property type="match status" value="1"/>
</dbReference>
<dbReference type="InterPro" id="IPR031325">
    <property type="entry name" value="RHS_repeat"/>
</dbReference>
<feature type="compositionally biased region" description="Basic and acidic residues" evidence="2">
    <location>
        <begin position="140"/>
        <end position="159"/>
    </location>
</feature>
<dbReference type="Pfam" id="PF25023">
    <property type="entry name" value="TEN_YD-shell"/>
    <property type="match status" value="1"/>
</dbReference>
<proteinExistence type="predicted"/>
<keyword evidence="3" id="KW-0472">Membrane</keyword>
<evidence type="ECO:0000259" key="4">
    <source>
        <dbReference type="Pfam" id="PF20148"/>
    </source>
</evidence>
<dbReference type="Pfam" id="PF05593">
    <property type="entry name" value="RHS_repeat"/>
    <property type="match status" value="7"/>
</dbReference>
<evidence type="ECO:0000313" key="7">
    <source>
        <dbReference type="Proteomes" id="UP001500443"/>
    </source>
</evidence>
<keyword evidence="3" id="KW-0812">Transmembrane</keyword>
<feature type="domain" description="Teneurin-like YD-shell" evidence="5">
    <location>
        <begin position="521"/>
        <end position="606"/>
    </location>
</feature>
<evidence type="ECO:0008006" key="8">
    <source>
        <dbReference type="Google" id="ProtNLM"/>
    </source>
</evidence>
<sequence length="1507" mass="165303">MGNRPTDWHVLDLDEDPTPGAPERVKQLARELHDFADDVADALRQIKGMAGEDAILRWAGKTAKAFQEEFEDVPKNLKKLQRSYDLAGDALAAYWPKLERAQSLADKALAKGREARSDLTAAAGRLDSANSWVERAAEKAEKYDEAEGKDKPDDSEVRAAARNATDAKSAQADAQRAVDNAEGGLEAAKKMAADAKKMREDAASEAKDKLEDASDAGIQNRKWWEKAVDWVKDNWDTIVSVCKVIVAVLGIVVLIIGGPLAWVVLAAALVVLADTLMKYMNGEASLWDVAFAALDCIPGMKGITSLAKLGKMAGGLKALAKGGLKGMAAGVKGMGKAFRKKAVQMFKRNGCGDPVDLATGEMTLSATDVELPGVLPLVIERHHVTTYADGRCFGSSWASTLDQRLLLTDDAVHLFTADGMTLVYPTPLADGESAVFPVTGPRWGLTWDGMPGTPLVVEQPEAGRVLLFAPAPNRPGSELPISAVVDRNGNRVDFRYRDDGRLAELAHSGGYRVGVAVYDGRVTALRLLSDPAEPVLLTYEYDDNGLLEKVFNSSGLPLVFSYDEQARLTRWEDRNGTWYRYEYDEAGRCVFSTGTDRALEYTYRYEPENLRTTATDSRGHNTVYEFNDGLQLIARTNALGHTVRQEFDSEGRPSVYTDPLGRITRYEYDSQGALSAIVLPDGSRKQAVYNELRQPEELLDSDGSRWEFAYDARGNRLTALDPAGQRVRFTYDERGGLASIRDAAGGKTLIRCNAAGLPIAVTDPAGKATTLIRDAFGRPVTLTDPLNGQIHSRWTVEGRLLERTDPLGGVETLEWDPEGNLLSRCDPGGVATTYTYGAFDLPTTTTRPDGVTYRFTRDTELNLVQVADPAGRIWHYEYDGAGRLVSESDFDGRVTRYTYDSADQIRTRINAAGQRLIYDHDVLGRLRTTSTADGVVSSYERDAVGRVIRAVSPGVELARTYDPLGNLLTETVNGRTLTLTHDAANRPLARTTPSGHHSEWAYSADGLAVTLSTDGRTIAFDHDALGRETARRVGDRLTYAQEWDPAGRLTSQSVVGPMALPVVARGYRYRADSHVTSLDDALAGARTYELDILGRVLTASSAAGQETYTYDAPGNQNTAQWPTTEGVPAADALGDREFQGTLLTRAGRVRYEYDAAGRIVLRQRRRLSKKPETWRYTWDAEDRLTRVVTPDGTTWRYHYDGFGRRAAKERLDDTGTVVERTDFAWHGSTLVEQTTTGGDSAVPAVLTWNHRGLQPLSQTLHTPGQDEMDRRFYAIVTDIVGTPTELVDEDGSTAWRRTSTLWGLPLAPGDDSREMPLRFPGQYADEETGWHYNVFRHYDPATGRYATLDPLGLSPAPNPYTYPHNPTTWTDPLGLAAHTPEIPGQPEIDTVDPSTLRFSQRTAGGRGRAAALRQSMGERGWAGDPVDVVRNPDGITTIDNTRVAVAQELGISEIPVRIHSLDEALPSDMIGRFGSATTWGEALAHRTSRQRPTLDPTGTSIRPRMPE</sequence>
<keyword evidence="7" id="KW-1185">Reference proteome</keyword>
<evidence type="ECO:0000256" key="3">
    <source>
        <dbReference type="SAM" id="Phobius"/>
    </source>
</evidence>
<name>A0ABP5L432_9ACTN</name>
<dbReference type="InterPro" id="IPR022385">
    <property type="entry name" value="Rhs_assc_core"/>
</dbReference>
<dbReference type="Pfam" id="PF20148">
    <property type="entry name" value="DUF6531"/>
    <property type="match status" value="1"/>
</dbReference>
<feature type="region of interest" description="Disordered" evidence="2">
    <location>
        <begin position="140"/>
        <end position="179"/>
    </location>
</feature>
<keyword evidence="1" id="KW-0677">Repeat</keyword>
<dbReference type="InterPro" id="IPR029013">
    <property type="entry name" value="HP0062-like_sf"/>
</dbReference>
<dbReference type="InterPro" id="IPR056823">
    <property type="entry name" value="TEN-like_YD-shell"/>
</dbReference>
<feature type="region of interest" description="Disordered" evidence="2">
    <location>
        <begin position="1"/>
        <end position="22"/>
    </location>
</feature>
<dbReference type="EMBL" id="BAAAPF010000215">
    <property type="protein sequence ID" value="GAA2140073.1"/>
    <property type="molecule type" value="Genomic_DNA"/>
</dbReference>
<protein>
    <recommendedName>
        <fullName evidence="8">Rhs protein</fullName>
    </recommendedName>
</protein>
<feature type="domain" description="DUF6531" evidence="4">
    <location>
        <begin position="352"/>
        <end position="424"/>
    </location>
</feature>
<dbReference type="Proteomes" id="UP001500443">
    <property type="component" value="Unassembled WGS sequence"/>
</dbReference>
<accession>A0ABP5L432</accession>
<dbReference type="InterPro" id="IPR006530">
    <property type="entry name" value="YD"/>
</dbReference>
<feature type="transmembrane region" description="Helical" evidence="3">
    <location>
        <begin position="244"/>
        <end position="272"/>
    </location>
</feature>
<dbReference type="RefSeq" id="WP_344292427.1">
    <property type="nucleotide sequence ID" value="NZ_BAAAPF010000215.1"/>
</dbReference>
<dbReference type="SUPFAM" id="SSF63829">
    <property type="entry name" value="Calcium-dependent phosphotriesterase"/>
    <property type="match status" value="1"/>
</dbReference>
<dbReference type="Gene3D" id="2.180.10.10">
    <property type="entry name" value="RHS repeat-associated core"/>
    <property type="match status" value="3"/>
</dbReference>
<keyword evidence="3" id="KW-1133">Transmembrane helix</keyword>
<evidence type="ECO:0000259" key="5">
    <source>
        <dbReference type="Pfam" id="PF25023"/>
    </source>
</evidence>
<feature type="region of interest" description="Disordered" evidence="2">
    <location>
        <begin position="1483"/>
        <end position="1507"/>
    </location>
</feature>
<evidence type="ECO:0000256" key="1">
    <source>
        <dbReference type="ARBA" id="ARBA00022737"/>
    </source>
</evidence>
<dbReference type="NCBIfam" id="TIGR01643">
    <property type="entry name" value="YD_repeat_2x"/>
    <property type="match status" value="8"/>
</dbReference>
<evidence type="ECO:0000256" key="2">
    <source>
        <dbReference type="SAM" id="MobiDB-lite"/>
    </source>
</evidence>
<gene>
    <name evidence="6" type="ORF">GCM10009802_50160</name>
</gene>
<dbReference type="InterPro" id="IPR045351">
    <property type="entry name" value="DUF6531"/>
</dbReference>
<feature type="compositionally biased region" description="Basic and acidic residues" evidence="2">
    <location>
        <begin position="1"/>
        <end position="12"/>
    </location>
</feature>
<dbReference type="PANTHER" id="PTHR32305">
    <property type="match status" value="1"/>
</dbReference>
<dbReference type="NCBIfam" id="TIGR03696">
    <property type="entry name" value="Rhs_assc_core"/>
    <property type="match status" value="1"/>
</dbReference>
<dbReference type="PANTHER" id="PTHR32305:SF15">
    <property type="entry name" value="PROTEIN RHSA-RELATED"/>
    <property type="match status" value="1"/>
</dbReference>
<evidence type="ECO:0000313" key="6">
    <source>
        <dbReference type="EMBL" id="GAA2140073.1"/>
    </source>
</evidence>
<dbReference type="InterPro" id="IPR050708">
    <property type="entry name" value="T6SS_VgrG/RHS"/>
</dbReference>
<organism evidence="6 7">
    <name type="scientific">Streptomyces synnematoformans</name>
    <dbReference type="NCBI Taxonomy" id="415721"/>
    <lineage>
        <taxon>Bacteria</taxon>
        <taxon>Bacillati</taxon>
        <taxon>Actinomycetota</taxon>
        <taxon>Actinomycetes</taxon>
        <taxon>Kitasatosporales</taxon>
        <taxon>Streptomycetaceae</taxon>
        <taxon>Streptomyces</taxon>
    </lineage>
</organism>
<reference evidence="7" key="1">
    <citation type="journal article" date="2019" name="Int. J. Syst. Evol. Microbiol.">
        <title>The Global Catalogue of Microorganisms (GCM) 10K type strain sequencing project: providing services to taxonomists for standard genome sequencing and annotation.</title>
        <authorList>
            <consortium name="The Broad Institute Genomics Platform"/>
            <consortium name="The Broad Institute Genome Sequencing Center for Infectious Disease"/>
            <person name="Wu L."/>
            <person name="Ma J."/>
        </authorList>
    </citation>
    <scope>NUCLEOTIDE SEQUENCE [LARGE SCALE GENOMIC DNA]</scope>
    <source>
        <strain evidence="7">JCM 15481</strain>
    </source>
</reference>
<comment type="caution">
    <text evidence="6">The sequence shown here is derived from an EMBL/GenBank/DDBJ whole genome shotgun (WGS) entry which is preliminary data.</text>
</comment>
<dbReference type="Gene3D" id="1.10.287.1060">
    <property type="entry name" value="ESAT-6-like"/>
    <property type="match status" value="1"/>
</dbReference>